<feature type="compositionally biased region" description="Basic and acidic residues" evidence="2">
    <location>
        <begin position="136"/>
        <end position="146"/>
    </location>
</feature>
<dbReference type="EMBL" id="JAYMYS010000001">
    <property type="protein sequence ID" value="KAK7412846.1"/>
    <property type="molecule type" value="Genomic_DNA"/>
</dbReference>
<protein>
    <submittedName>
        <fullName evidence="3">Uncharacterized protein</fullName>
    </submittedName>
</protein>
<dbReference type="Proteomes" id="UP001386955">
    <property type="component" value="Unassembled WGS sequence"/>
</dbReference>
<reference evidence="3 4" key="1">
    <citation type="submission" date="2024-01" db="EMBL/GenBank/DDBJ databases">
        <title>The genomes of 5 underutilized Papilionoideae crops provide insights into root nodulation and disease resistanc.</title>
        <authorList>
            <person name="Jiang F."/>
        </authorList>
    </citation>
    <scope>NUCLEOTIDE SEQUENCE [LARGE SCALE GENOMIC DNA]</scope>
    <source>
        <strain evidence="3">DUOXIRENSHENG_FW03</strain>
        <tissue evidence="3">Leaves</tissue>
    </source>
</reference>
<evidence type="ECO:0000256" key="2">
    <source>
        <dbReference type="SAM" id="MobiDB-lite"/>
    </source>
</evidence>
<dbReference type="PANTHER" id="PTHR35992">
    <property type="entry name" value="CYTOMATRIX PROTEIN-LIKE PROTEIN"/>
    <property type="match status" value="1"/>
</dbReference>
<keyword evidence="1" id="KW-0175">Coiled coil</keyword>
<evidence type="ECO:0000313" key="3">
    <source>
        <dbReference type="EMBL" id="KAK7412846.1"/>
    </source>
</evidence>
<comment type="caution">
    <text evidence="3">The sequence shown here is derived from an EMBL/GenBank/DDBJ whole genome shotgun (WGS) entry which is preliminary data.</text>
</comment>
<gene>
    <name evidence="3" type="ORF">VNO78_04518</name>
</gene>
<proteinExistence type="predicted"/>
<accession>A0AAN9XWP3</accession>
<evidence type="ECO:0000256" key="1">
    <source>
        <dbReference type="SAM" id="Coils"/>
    </source>
</evidence>
<feature type="region of interest" description="Disordered" evidence="2">
    <location>
        <begin position="136"/>
        <end position="160"/>
    </location>
</feature>
<dbReference type="PANTHER" id="PTHR35992:SF1">
    <property type="entry name" value="CYTOMATRIX PROTEIN-LIKE PROTEIN"/>
    <property type="match status" value="1"/>
</dbReference>
<name>A0AAN9XWP3_PSOTE</name>
<organism evidence="3 4">
    <name type="scientific">Psophocarpus tetragonolobus</name>
    <name type="common">Winged bean</name>
    <name type="synonym">Dolichos tetragonolobus</name>
    <dbReference type="NCBI Taxonomy" id="3891"/>
    <lineage>
        <taxon>Eukaryota</taxon>
        <taxon>Viridiplantae</taxon>
        <taxon>Streptophyta</taxon>
        <taxon>Embryophyta</taxon>
        <taxon>Tracheophyta</taxon>
        <taxon>Spermatophyta</taxon>
        <taxon>Magnoliopsida</taxon>
        <taxon>eudicotyledons</taxon>
        <taxon>Gunneridae</taxon>
        <taxon>Pentapetalae</taxon>
        <taxon>rosids</taxon>
        <taxon>fabids</taxon>
        <taxon>Fabales</taxon>
        <taxon>Fabaceae</taxon>
        <taxon>Papilionoideae</taxon>
        <taxon>50 kb inversion clade</taxon>
        <taxon>NPAAA clade</taxon>
        <taxon>indigoferoid/millettioid clade</taxon>
        <taxon>Phaseoleae</taxon>
        <taxon>Psophocarpus</taxon>
    </lineage>
</organism>
<feature type="compositionally biased region" description="Basic and acidic residues" evidence="2">
    <location>
        <begin position="336"/>
        <end position="350"/>
    </location>
</feature>
<feature type="coiled-coil region" evidence="1">
    <location>
        <begin position="208"/>
        <end position="277"/>
    </location>
</feature>
<feature type="region of interest" description="Disordered" evidence="2">
    <location>
        <begin position="292"/>
        <end position="352"/>
    </location>
</feature>
<sequence>MRKNINAESSVVVLSERRNWSNIFNALVHIVRSQQNQLHKFSIRHKFLEDRLRMQHEGWVSDVRLHKDIISHMNRSFTFEERKRSLEVAKADFALGLKQREAATLKWSLEHSEDELVDFKAWFDILSQKSSCGEDQRAASKDTDLKKKGRGNKFSQNTAEKENFSGEIKNEFRRLKGEYDKLALEKYSEVTTLLAEKKFVWNQYNVMENDYADKLKTKEAEIEKANEKIKVLVSSMEQLQSENYEKDSKISELESKMVEMEAETKRLNKDISGLSAELESLRKFGNNRVTSPALNHCTEGTKAPESRVVKSNRSRKSTLKKEICTPDAPVSAPAKSSEKRTKSMKRKEEAPVIPISETPKLFTSSFKIPKLKASVTGSNDRRHLSDNF</sequence>
<evidence type="ECO:0000313" key="4">
    <source>
        <dbReference type="Proteomes" id="UP001386955"/>
    </source>
</evidence>
<dbReference type="AlphaFoldDB" id="A0AAN9XWP3"/>
<keyword evidence="4" id="KW-1185">Reference proteome</keyword>